<sequence>MKAKHLETGRKGEALAVLFLKKQGYRIKEVNYRTPLGEIDVVAVQKGIICFIEVKTRRSLIFGRPEEAVGRVKQRKLTQLAEYYMKERRLLDAPARFDVLSIILDGGGKPHFSLFQGAFEKS</sequence>
<dbReference type="HAMAP" id="MF_00048">
    <property type="entry name" value="UPF0102"/>
    <property type="match status" value="1"/>
</dbReference>
<reference evidence="3 4" key="1">
    <citation type="submission" date="2017-09" db="EMBL/GenBank/DDBJ databases">
        <title>Depth-based differentiation of microbial function through sediment-hosted aquifers and enrichment of novel symbionts in the deep terrestrial subsurface.</title>
        <authorList>
            <person name="Probst A.J."/>
            <person name="Ladd B."/>
            <person name="Jarett J.K."/>
            <person name="Geller-Mcgrath D.E."/>
            <person name="Sieber C.M."/>
            <person name="Emerson J.B."/>
            <person name="Anantharaman K."/>
            <person name="Thomas B.C."/>
            <person name="Malmstrom R."/>
            <person name="Stieglmeier M."/>
            <person name="Klingl A."/>
            <person name="Woyke T."/>
            <person name="Ryan C.M."/>
            <person name="Banfield J.F."/>
        </authorList>
    </citation>
    <scope>NUCLEOTIDE SEQUENCE [LARGE SCALE GENOMIC DNA]</scope>
    <source>
        <strain evidence="3">CG11_big_fil_rev_8_21_14_0_20_45_26</strain>
    </source>
</reference>
<dbReference type="NCBIfam" id="NF009150">
    <property type="entry name" value="PRK12497.1-3"/>
    <property type="match status" value="1"/>
</dbReference>
<dbReference type="GO" id="GO:0003676">
    <property type="term" value="F:nucleic acid binding"/>
    <property type="evidence" value="ECO:0007669"/>
    <property type="project" value="InterPro"/>
</dbReference>
<evidence type="ECO:0000313" key="4">
    <source>
        <dbReference type="Proteomes" id="UP000230859"/>
    </source>
</evidence>
<dbReference type="InterPro" id="IPR011335">
    <property type="entry name" value="Restrct_endonuc-II-like"/>
</dbReference>
<dbReference type="EMBL" id="PCVY01000065">
    <property type="protein sequence ID" value="PIQ85526.1"/>
    <property type="molecule type" value="Genomic_DNA"/>
</dbReference>
<evidence type="ECO:0000256" key="1">
    <source>
        <dbReference type="ARBA" id="ARBA00006738"/>
    </source>
</evidence>
<proteinExistence type="inferred from homology"/>
<dbReference type="AlphaFoldDB" id="A0A2H0LMG7"/>
<dbReference type="NCBIfam" id="NF009154">
    <property type="entry name" value="PRK12497.3-3"/>
    <property type="match status" value="1"/>
</dbReference>
<accession>A0A2H0LMG7</accession>
<comment type="similarity">
    <text evidence="1 2">Belongs to the UPF0102 family.</text>
</comment>
<dbReference type="Pfam" id="PF02021">
    <property type="entry name" value="UPF0102"/>
    <property type="match status" value="1"/>
</dbReference>
<gene>
    <name evidence="3" type="ORF">COV74_08530</name>
</gene>
<dbReference type="PANTHER" id="PTHR34039">
    <property type="entry name" value="UPF0102 PROTEIN YRAN"/>
    <property type="match status" value="1"/>
</dbReference>
<organism evidence="3 4">
    <name type="scientific">Candidatus Abzuiibacterium crystallinum</name>
    <dbReference type="NCBI Taxonomy" id="1974748"/>
    <lineage>
        <taxon>Bacteria</taxon>
        <taxon>Pseudomonadati</taxon>
        <taxon>Candidatus Omnitrophota</taxon>
        <taxon>Candidatus Abzuiibacterium</taxon>
    </lineage>
</organism>
<dbReference type="Gene3D" id="3.40.1350.10">
    <property type="match status" value="1"/>
</dbReference>
<dbReference type="InterPro" id="IPR011856">
    <property type="entry name" value="tRNA_endonuc-like_dom_sf"/>
</dbReference>
<dbReference type="SUPFAM" id="SSF52980">
    <property type="entry name" value="Restriction endonuclease-like"/>
    <property type="match status" value="1"/>
</dbReference>
<dbReference type="CDD" id="cd20736">
    <property type="entry name" value="PoNe_Nuclease"/>
    <property type="match status" value="1"/>
</dbReference>
<name>A0A2H0LMG7_9BACT</name>
<evidence type="ECO:0000313" key="3">
    <source>
        <dbReference type="EMBL" id="PIQ85526.1"/>
    </source>
</evidence>
<comment type="caution">
    <text evidence="3">The sequence shown here is derived from an EMBL/GenBank/DDBJ whole genome shotgun (WGS) entry which is preliminary data.</text>
</comment>
<dbReference type="NCBIfam" id="TIGR00252">
    <property type="entry name" value="YraN family protein"/>
    <property type="match status" value="1"/>
</dbReference>
<dbReference type="InterPro" id="IPR003509">
    <property type="entry name" value="UPF0102_YraN-like"/>
</dbReference>
<dbReference type="PANTHER" id="PTHR34039:SF1">
    <property type="entry name" value="UPF0102 PROTEIN YRAN"/>
    <property type="match status" value="1"/>
</dbReference>
<evidence type="ECO:0000256" key="2">
    <source>
        <dbReference type="HAMAP-Rule" id="MF_00048"/>
    </source>
</evidence>
<dbReference type="Proteomes" id="UP000230859">
    <property type="component" value="Unassembled WGS sequence"/>
</dbReference>
<protein>
    <recommendedName>
        <fullName evidence="2">UPF0102 protein COV74_08530</fullName>
    </recommendedName>
</protein>